<dbReference type="EMBL" id="JACDUR010000011">
    <property type="protein sequence ID" value="MBA2897376.1"/>
    <property type="molecule type" value="Genomic_DNA"/>
</dbReference>
<dbReference type="PROSITE" id="PS50943">
    <property type="entry name" value="HTH_CROC1"/>
    <property type="match status" value="1"/>
</dbReference>
<dbReference type="RefSeq" id="WP_181616084.1">
    <property type="nucleotide sequence ID" value="NZ_BAABAM010000013.1"/>
</dbReference>
<keyword evidence="3" id="KW-1185">Reference proteome</keyword>
<organism evidence="2 3">
    <name type="scientific">Nonomuraea soli</name>
    <dbReference type="NCBI Taxonomy" id="1032476"/>
    <lineage>
        <taxon>Bacteria</taxon>
        <taxon>Bacillati</taxon>
        <taxon>Actinomycetota</taxon>
        <taxon>Actinomycetes</taxon>
        <taxon>Streptosporangiales</taxon>
        <taxon>Streptosporangiaceae</taxon>
        <taxon>Nonomuraea</taxon>
    </lineage>
</organism>
<feature type="domain" description="HTH cro/C1-type" evidence="1">
    <location>
        <begin position="20"/>
        <end position="79"/>
    </location>
</feature>
<evidence type="ECO:0000259" key="1">
    <source>
        <dbReference type="PROSITE" id="PS50943"/>
    </source>
</evidence>
<dbReference type="GO" id="GO:0003677">
    <property type="term" value="F:DNA binding"/>
    <property type="evidence" value="ECO:0007669"/>
    <property type="project" value="InterPro"/>
</dbReference>
<dbReference type="SMART" id="SM00530">
    <property type="entry name" value="HTH_XRE"/>
    <property type="match status" value="1"/>
</dbReference>
<proteinExistence type="predicted"/>
<dbReference type="SUPFAM" id="SSF47413">
    <property type="entry name" value="lambda repressor-like DNA-binding domains"/>
    <property type="match status" value="1"/>
</dbReference>
<reference evidence="2 3" key="1">
    <citation type="submission" date="2020-07" db="EMBL/GenBank/DDBJ databases">
        <title>Genomic Encyclopedia of Type Strains, Phase IV (KMG-IV): sequencing the most valuable type-strain genomes for metagenomic binning, comparative biology and taxonomic classification.</title>
        <authorList>
            <person name="Goeker M."/>
        </authorList>
    </citation>
    <scope>NUCLEOTIDE SEQUENCE [LARGE SCALE GENOMIC DNA]</scope>
    <source>
        <strain evidence="2 3">DSM 45533</strain>
    </source>
</reference>
<dbReference type="Proteomes" id="UP000530928">
    <property type="component" value="Unassembled WGS sequence"/>
</dbReference>
<dbReference type="Gene3D" id="1.10.260.40">
    <property type="entry name" value="lambda repressor-like DNA-binding domains"/>
    <property type="match status" value="1"/>
</dbReference>
<accession>A0A7W0CU34</accession>
<sequence>MTERTPPRIMANPHPIAAQIERLRKTKGWTQQQLADAVPCSQSLIVHWESGVRMPNLRTLEAALKALGHVLVAVPDAELGGIPCRTCYGQPPLGFLCTTCAAEGTY</sequence>
<comment type="caution">
    <text evidence="2">The sequence shown here is derived from an EMBL/GenBank/DDBJ whole genome shotgun (WGS) entry which is preliminary data.</text>
</comment>
<evidence type="ECO:0000313" key="3">
    <source>
        <dbReference type="Proteomes" id="UP000530928"/>
    </source>
</evidence>
<name>A0A7W0CU34_9ACTN</name>
<protein>
    <submittedName>
        <fullName evidence="2">Transcriptional regulator with XRE-family HTH domain</fullName>
    </submittedName>
</protein>
<gene>
    <name evidence="2" type="ORF">HNR30_008774</name>
</gene>
<dbReference type="InterPro" id="IPR001387">
    <property type="entry name" value="Cro/C1-type_HTH"/>
</dbReference>
<dbReference type="AlphaFoldDB" id="A0A7W0CU34"/>
<dbReference type="InterPro" id="IPR010982">
    <property type="entry name" value="Lambda_DNA-bd_dom_sf"/>
</dbReference>
<dbReference type="Pfam" id="PF01381">
    <property type="entry name" value="HTH_3"/>
    <property type="match status" value="1"/>
</dbReference>
<evidence type="ECO:0000313" key="2">
    <source>
        <dbReference type="EMBL" id="MBA2897376.1"/>
    </source>
</evidence>
<dbReference type="CDD" id="cd00093">
    <property type="entry name" value="HTH_XRE"/>
    <property type="match status" value="1"/>
</dbReference>